<dbReference type="AlphaFoldDB" id="A0A6V8H374"/>
<dbReference type="EMBL" id="DF933813">
    <property type="protein sequence ID" value="GAM35564.1"/>
    <property type="molecule type" value="Genomic_DNA"/>
</dbReference>
<dbReference type="PANTHER" id="PTHR24321:SF8">
    <property type="entry name" value="ESTRADIOL 17-BETA-DEHYDROGENASE 8-RELATED"/>
    <property type="match status" value="1"/>
</dbReference>
<dbReference type="PRINTS" id="PR00080">
    <property type="entry name" value="SDRFAMILY"/>
</dbReference>
<reference evidence="5" key="1">
    <citation type="journal article" date="2015" name="Genome Announc.">
        <title>Draft genome sequence of Talaromyces cellulolyticus strain Y-94, a source of lignocellulosic biomass-degrading enzymes.</title>
        <authorList>
            <person name="Fujii T."/>
            <person name="Koike H."/>
            <person name="Sawayama S."/>
            <person name="Yano S."/>
            <person name="Inoue H."/>
        </authorList>
    </citation>
    <scope>NUCLEOTIDE SEQUENCE [LARGE SCALE GENOMIC DNA]</scope>
    <source>
        <strain evidence="5">Y-94</strain>
    </source>
</reference>
<keyword evidence="5" id="KW-1185">Reference proteome</keyword>
<sequence>MSLNFIQKASTLPKVVTVTGGASGIGLATARSLAKLGCAVSLADLDANKLDAAASTIKTETPEARILTTALDIRDRPGVARWIANTENQLGKISGSFNAAGVANASHTIKPLIETSDEEWDFAVSVNLTGTMNCVKEQVRAMKASRSEGSIVVVASIAGLIGLQNGSAYTAAKFGIVGLIRSVAKETGRLGIRLTGIAPGFVMTPMITDHKFEDGDFMNQIVAATPLGRGAQPEEVADLAVFLLSGASTYLNGSIHTIDGGLIA</sequence>
<name>A0A6V8H374_TALPI</name>
<dbReference type="Proteomes" id="UP000053095">
    <property type="component" value="Unassembled WGS sequence"/>
</dbReference>
<evidence type="ECO:0000256" key="1">
    <source>
        <dbReference type="ARBA" id="ARBA00006484"/>
    </source>
</evidence>
<comment type="similarity">
    <text evidence="1">Belongs to the short-chain dehydrogenases/reductases (SDR) family.</text>
</comment>
<dbReference type="Gene3D" id="3.40.50.720">
    <property type="entry name" value="NAD(P)-binding Rossmann-like Domain"/>
    <property type="match status" value="1"/>
</dbReference>
<dbReference type="PANTHER" id="PTHR24321">
    <property type="entry name" value="DEHYDROGENASES, SHORT CHAIN"/>
    <property type="match status" value="1"/>
</dbReference>
<keyword evidence="2" id="KW-0521">NADP</keyword>
<evidence type="ECO:0000313" key="5">
    <source>
        <dbReference type="Proteomes" id="UP000053095"/>
    </source>
</evidence>
<evidence type="ECO:0000256" key="2">
    <source>
        <dbReference type="ARBA" id="ARBA00022857"/>
    </source>
</evidence>
<dbReference type="FunFam" id="3.40.50.720:FF:000084">
    <property type="entry name" value="Short-chain dehydrogenase reductase"/>
    <property type="match status" value="1"/>
</dbReference>
<dbReference type="Pfam" id="PF13561">
    <property type="entry name" value="adh_short_C2"/>
    <property type="match status" value="1"/>
</dbReference>
<dbReference type="InterPro" id="IPR036291">
    <property type="entry name" value="NAD(P)-bd_dom_sf"/>
</dbReference>
<evidence type="ECO:0000256" key="3">
    <source>
        <dbReference type="ARBA" id="ARBA00023002"/>
    </source>
</evidence>
<dbReference type="PROSITE" id="PS00061">
    <property type="entry name" value="ADH_SHORT"/>
    <property type="match status" value="1"/>
</dbReference>
<dbReference type="CDD" id="cd05233">
    <property type="entry name" value="SDR_c"/>
    <property type="match status" value="1"/>
</dbReference>
<protein>
    <submittedName>
        <fullName evidence="4">Uncharacterized protein</fullName>
    </submittedName>
</protein>
<comment type="caution">
    <text evidence="4">The sequence shown here is derived from an EMBL/GenBank/DDBJ whole genome shotgun (WGS) entry which is preliminary data.</text>
</comment>
<dbReference type="InterPro" id="IPR020904">
    <property type="entry name" value="Sc_DH/Rdtase_CS"/>
</dbReference>
<dbReference type="GO" id="GO:0016491">
    <property type="term" value="F:oxidoreductase activity"/>
    <property type="evidence" value="ECO:0007669"/>
    <property type="project" value="UniProtKB-KW"/>
</dbReference>
<keyword evidence="3" id="KW-0560">Oxidoreductase</keyword>
<dbReference type="SUPFAM" id="SSF51735">
    <property type="entry name" value="NAD(P)-binding Rossmann-fold domains"/>
    <property type="match status" value="1"/>
</dbReference>
<organism evidence="4 5">
    <name type="scientific">Talaromyces pinophilus</name>
    <name type="common">Penicillium pinophilum</name>
    <dbReference type="NCBI Taxonomy" id="128442"/>
    <lineage>
        <taxon>Eukaryota</taxon>
        <taxon>Fungi</taxon>
        <taxon>Dikarya</taxon>
        <taxon>Ascomycota</taxon>
        <taxon>Pezizomycotina</taxon>
        <taxon>Eurotiomycetes</taxon>
        <taxon>Eurotiomycetidae</taxon>
        <taxon>Eurotiales</taxon>
        <taxon>Trichocomaceae</taxon>
        <taxon>Talaromyces</taxon>
        <taxon>Talaromyces sect. Talaromyces</taxon>
    </lineage>
</organism>
<evidence type="ECO:0000313" key="4">
    <source>
        <dbReference type="EMBL" id="GAM35564.1"/>
    </source>
</evidence>
<dbReference type="InterPro" id="IPR002347">
    <property type="entry name" value="SDR_fam"/>
</dbReference>
<dbReference type="PRINTS" id="PR00081">
    <property type="entry name" value="GDHRDH"/>
</dbReference>
<proteinExistence type="inferred from homology"/>
<accession>A0A6V8H374</accession>
<gene>
    <name evidence="4" type="ORF">TCE0_017r03996</name>
</gene>